<dbReference type="Proteomes" id="UP000681720">
    <property type="component" value="Unassembled WGS sequence"/>
</dbReference>
<dbReference type="AlphaFoldDB" id="A0A815TH90"/>
<comment type="caution">
    <text evidence="1">The sequence shown here is derived from an EMBL/GenBank/DDBJ whole genome shotgun (WGS) entry which is preliminary data.</text>
</comment>
<reference evidence="1" key="1">
    <citation type="submission" date="2021-02" db="EMBL/GenBank/DDBJ databases">
        <authorList>
            <person name="Nowell W R."/>
        </authorList>
    </citation>
    <scope>NUCLEOTIDE SEQUENCE</scope>
</reference>
<protein>
    <submittedName>
        <fullName evidence="1">Uncharacterized protein</fullName>
    </submittedName>
</protein>
<dbReference type="EMBL" id="CAJNOW010007237">
    <property type="protein sequence ID" value="CAF1508481.1"/>
    <property type="molecule type" value="Genomic_DNA"/>
</dbReference>
<dbReference type="OrthoDB" id="10016187at2759"/>
<proteinExistence type="predicted"/>
<name>A0A815TH90_9BILA</name>
<gene>
    <name evidence="2" type="ORF">GIL414_LOCUS29669</name>
    <name evidence="1" type="ORF">KQP761_LOCUS15027</name>
</gene>
<evidence type="ECO:0000313" key="3">
    <source>
        <dbReference type="Proteomes" id="UP000663834"/>
    </source>
</evidence>
<evidence type="ECO:0000313" key="1">
    <source>
        <dbReference type="EMBL" id="CAF1508481.1"/>
    </source>
</evidence>
<accession>A0A815TH90</accession>
<organism evidence="1 3">
    <name type="scientific">Rotaria magnacalcarata</name>
    <dbReference type="NCBI Taxonomy" id="392030"/>
    <lineage>
        <taxon>Eukaryota</taxon>
        <taxon>Metazoa</taxon>
        <taxon>Spiralia</taxon>
        <taxon>Gnathifera</taxon>
        <taxon>Rotifera</taxon>
        <taxon>Eurotatoria</taxon>
        <taxon>Bdelloidea</taxon>
        <taxon>Philodinida</taxon>
        <taxon>Philodinidae</taxon>
        <taxon>Rotaria</taxon>
    </lineage>
</organism>
<sequence>MEKISSSAFIVKRLSDNVNLSTVNADSMEIAKIIHSNNQDSLISTAVRASTTVGTNIKYKQAILTSRTIIWSENSQAIVPPIALISVPNGTTIHCPGFNLLGSMILDAKANILNIIKNLSQIEENNEIIDIHKEFNSNTTWEKLPYVSGSVDALI</sequence>
<evidence type="ECO:0000313" key="2">
    <source>
        <dbReference type="EMBL" id="CAF4389704.1"/>
    </source>
</evidence>
<dbReference type="EMBL" id="CAJOBJ010054506">
    <property type="protein sequence ID" value="CAF4389704.1"/>
    <property type="molecule type" value="Genomic_DNA"/>
</dbReference>
<dbReference type="Proteomes" id="UP000663834">
    <property type="component" value="Unassembled WGS sequence"/>
</dbReference>